<dbReference type="PANTHER" id="PTHR12842:SF6">
    <property type="entry name" value="FI01459P"/>
    <property type="match status" value="1"/>
</dbReference>
<feature type="region of interest" description="Disordered" evidence="3">
    <location>
        <begin position="116"/>
        <end position="151"/>
    </location>
</feature>
<reference evidence="4" key="1">
    <citation type="submission" date="2022-01" db="EMBL/GenBank/DDBJ databases">
        <authorList>
            <person name="King R."/>
        </authorList>
    </citation>
    <scope>NUCLEOTIDE SEQUENCE</scope>
</reference>
<evidence type="ECO:0000256" key="1">
    <source>
        <dbReference type="ARBA" id="ARBA00006903"/>
    </source>
</evidence>
<comment type="similarity">
    <text evidence="1">Belongs to the FAM114 family.</text>
</comment>
<evidence type="ECO:0000313" key="5">
    <source>
        <dbReference type="Proteomes" id="UP001153636"/>
    </source>
</evidence>
<sequence>MDTSDSECFESADEELYSEDESKKCVETKHVLKVTEDLIKLNVMDRNKKLNEDKSNKNLDATLLVNDNLINQNMHESVEIEDSNKDNEMKVKEIIQKSAEIIEDLVEPKDISSKSIDTDEVNIEKESSSEENQSELSQLKQTNSLANNPVVSHSEKCIKTNILSATNSEDENMWDNNDWEPIVDKKESVCSVKNNIKPTESTSNDNTWENDWEPIQDSKDDTNKGSTNIDTDNENMWDNDDWEPFEKIENFKSYPKENKPENSWSGWGNWGVSSILTTATQGVSTLTNQVSQSLSTVLESGIGIPDPKELARQDKIVEKLDDPPECDNNKQNIGFGFSNLSNLVSGVSHFVETTGSKVITGGLDTLETIGKKTMEVLQEGDPGLKNKRALLKIDTDKPILSQVLREAKERSEKENKALLEVHAKKKLNYEILFDDYHGLVHLEALEMLSKQCDIKLQTLRDNCSGNELQELLETMDQVKELCELPDEEDDEVSTFHDIKEKIQMAVKDINVSITYEKLISTWQETENWLNNLKLDFCDESEIHQEALQVLARLTAIAVEQFHRCGELLLVKEHRSTADEADSLVQLTMAVTSLIGLVAAKFSEKLNAKSFESGNKGPINELITNVFFEAGNSSSYVQDAFQLLVPVLQVGAV</sequence>
<accession>A0A9P0CNG2</accession>
<dbReference type="EMBL" id="OV651830">
    <property type="protein sequence ID" value="CAH1104881.1"/>
    <property type="molecule type" value="Genomic_DNA"/>
</dbReference>
<feature type="compositionally biased region" description="Low complexity" evidence="3">
    <location>
        <begin position="130"/>
        <end position="141"/>
    </location>
</feature>
<evidence type="ECO:0000256" key="3">
    <source>
        <dbReference type="SAM" id="MobiDB-lite"/>
    </source>
</evidence>
<feature type="compositionally biased region" description="Acidic residues" evidence="3">
    <location>
        <begin position="231"/>
        <end position="240"/>
    </location>
</feature>
<evidence type="ECO:0000313" key="4">
    <source>
        <dbReference type="EMBL" id="CAH1104881.1"/>
    </source>
</evidence>
<dbReference type="OrthoDB" id="5597648at2759"/>
<dbReference type="PANTHER" id="PTHR12842">
    <property type="entry name" value="FI01459P"/>
    <property type="match status" value="1"/>
</dbReference>
<dbReference type="InterPro" id="IPR007998">
    <property type="entry name" value="DUF719"/>
</dbReference>
<dbReference type="AlphaFoldDB" id="A0A9P0CNG2"/>
<feature type="compositionally biased region" description="Polar residues" evidence="3">
    <location>
        <begin position="194"/>
        <end position="207"/>
    </location>
</feature>
<evidence type="ECO:0008006" key="6">
    <source>
        <dbReference type="Google" id="ProtNLM"/>
    </source>
</evidence>
<gene>
    <name evidence="4" type="ORF">PSYICH_LOCUS5663</name>
</gene>
<keyword evidence="2" id="KW-0597">Phosphoprotein</keyword>
<dbReference type="Pfam" id="PF05334">
    <property type="entry name" value="DUF719"/>
    <property type="match status" value="1"/>
</dbReference>
<proteinExistence type="inferred from homology"/>
<organism evidence="4 5">
    <name type="scientific">Psylliodes chrysocephalus</name>
    <dbReference type="NCBI Taxonomy" id="3402493"/>
    <lineage>
        <taxon>Eukaryota</taxon>
        <taxon>Metazoa</taxon>
        <taxon>Ecdysozoa</taxon>
        <taxon>Arthropoda</taxon>
        <taxon>Hexapoda</taxon>
        <taxon>Insecta</taxon>
        <taxon>Pterygota</taxon>
        <taxon>Neoptera</taxon>
        <taxon>Endopterygota</taxon>
        <taxon>Coleoptera</taxon>
        <taxon>Polyphaga</taxon>
        <taxon>Cucujiformia</taxon>
        <taxon>Chrysomeloidea</taxon>
        <taxon>Chrysomelidae</taxon>
        <taxon>Galerucinae</taxon>
        <taxon>Alticini</taxon>
        <taxon>Psylliodes</taxon>
    </lineage>
</organism>
<name>A0A9P0CNG2_9CUCU</name>
<evidence type="ECO:0000256" key="2">
    <source>
        <dbReference type="ARBA" id="ARBA00022553"/>
    </source>
</evidence>
<keyword evidence="5" id="KW-1185">Reference proteome</keyword>
<feature type="region of interest" description="Disordered" evidence="3">
    <location>
        <begin position="194"/>
        <end position="240"/>
    </location>
</feature>
<protein>
    <recommendedName>
        <fullName evidence="6">Protein FAM114A2</fullName>
    </recommendedName>
</protein>
<feature type="compositionally biased region" description="Polar residues" evidence="3">
    <location>
        <begin position="142"/>
        <end position="151"/>
    </location>
</feature>
<dbReference type="Proteomes" id="UP001153636">
    <property type="component" value="Chromosome 18"/>
</dbReference>